<dbReference type="SUPFAM" id="SSF47781">
    <property type="entry name" value="RuvA domain 2-like"/>
    <property type="match status" value="1"/>
</dbReference>
<evidence type="ECO:0000256" key="11">
    <source>
        <dbReference type="HAMAP-Rule" id="MF_01588"/>
    </source>
</evidence>
<dbReference type="Gene3D" id="2.40.50.140">
    <property type="entry name" value="Nucleic acid-binding proteins"/>
    <property type="match status" value="1"/>
</dbReference>
<keyword evidence="5 11" id="KW-0227">DNA damage</keyword>
<accession>A0ABP3E5F3</accession>
<keyword evidence="2 11" id="KW-0436">Ligase</keyword>
<comment type="caution">
    <text evidence="13">The sequence shown here is derived from an EMBL/GenBank/DDBJ whole genome shotgun (WGS) entry which is preliminary data.</text>
</comment>
<dbReference type="EMBL" id="BAAABU010000017">
    <property type="protein sequence ID" value="GAA0249877.1"/>
    <property type="molecule type" value="Genomic_DNA"/>
</dbReference>
<reference evidence="14" key="1">
    <citation type="journal article" date="2019" name="Int. J. Syst. Evol. Microbiol.">
        <title>The Global Catalogue of Microorganisms (GCM) 10K type strain sequencing project: providing services to taxonomists for standard genome sequencing and annotation.</title>
        <authorList>
            <consortium name="The Broad Institute Genomics Platform"/>
            <consortium name="The Broad Institute Genome Sequencing Center for Infectious Disease"/>
            <person name="Wu L."/>
            <person name="Ma J."/>
        </authorList>
    </citation>
    <scope>NUCLEOTIDE SEQUENCE [LARGE SCALE GENOMIC DNA]</scope>
    <source>
        <strain evidence="14">JCM 3380</strain>
    </source>
</reference>
<keyword evidence="8 11" id="KW-0520">NAD</keyword>
<dbReference type="Gene3D" id="1.10.150.20">
    <property type="entry name" value="5' to 3' exonuclease, C-terminal subdomain"/>
    <property type="match status" value="2"/>
</dbReference>
<feature type="binding site" evidence="11">
    <location>
        <begin position="63"/>
        <end position="64"/>
    </location>
    <ligand>
        <name>NAD(+)</name>
        <dbReference type="ChEBI" id="CHEBI:57540"/>
    </ligand>
</feature>
<dbReference type="PROSITE" id="PS01055">
    <property type="entry name" value="DNA_LIGASE_N1"/>
    <property type="match status" value="1"/>
</dbReference>
<dbReference type="CDD" id="cd17748">
    <property type="entry name" value="BRCT_DNA_ligase_like"/>
    <property type="match status" value="1"/>
</dbReference>
<feature type="binding site" evidence="11">
    <location>
        <position position="372"/>
    </location>
    <ligand>
        <name>Zn(2+)</name>
        <dbReference type="ChEBI" id="CHEBI:29105"/>
    </ligand>
</feature>
<dbReference type="InterPro" id="IPR013840">
    <property type="entry name" value="DNAligase_N"/>
</dbReference>
<feature type="active site" description="N6-AMP-lysine intermediate" evidence="11">
    <location>
        <position position="90"/>
    </location>
</feature>
<comment type="caution">
    <text evidence="11">Lacks conserved residue(s) required for the propagation of feature annotation.</text>
</comment>
<evidence type="ECO:0000256" key="2">
    <source>
        <dbReference type="ARBA" id="ARBA00022598"/>
    </source>
</evidence>
<dbReference type="SUPFAM" id="SSF52113">
    <property type="entry name" value="BRCT domain"/>
    <property type="match status" value="1"/>
</dbReference>
<evidence type="ECO:0000256" key="10">
    <source>
        <dbReference type="ARBA" id="ARBA00034005"/>
    </source>
</evidence>
<dbReference type="Gene3D" id="3.30.470.30">
    <property type="entry name" value="DNA ligase/mRNA capping enzyme"/>
    <property type="match status" value="1"/>
</dbReference>
<dbReference type="InterPro" id="IPR004150">
    <property type="entry name" value="NAD_DNA_ligase_OB"/>
</dbReference>
<dbReference type="NCBIfam" id="NF005932">
    <property type="entry name" value="PRK07956.1"/>
    <property type="match status" value="1"/>
</dbReference>
<keyword evidence="9 11" id="KW-0234">DNA repair</keyword>
<comment type="catalytic activity">
    <reaction evidence="10 11">
        <text>NAD(+) + (deoxyribonucleotide)n-3'-hydroxyl + 5'-phospho-(deoxyribonucleotide)m = (deoxyribonucleotide)n+m + AMP + beta-nicotinamide D-nucleotide.</text>
        <dbReference type="EC" id="6.5.1.2"/>
    </reaction>
</comment>
<dbReference type="SUPFAM" id="SSF50249">
    <property type="entry name" value="Nucleic acid-binding proteins"/>
    <property type="match status" value="1"/>
</dbReference>
<evidence type="ECO:0000256" key="7">
    <source>
        <dbReference type="ARBA" id="ARBA00022842"/>
    </source>
</evidence>
<evidence type="ECO:0000256" key="5">
    <source>
        <dbReference type="ARBA" id="ARBA00022763"/>
    </source>
</evidence>
<evidence type="ECO:0000313" key="13">
    <source>
        <dbReference type="EMBL" id="GAA0249877.1"/>
    </source>
</evidence>
<feature type="binding site" evidence="11">
    <location>
        <position position="111"/>
    </location>
    <ligand>
        <name>NAD(+)</name>
        <dbReference type="ChEBI" id="CHEBI:57540"/>
    </ligand>
</feature>
<keyword evidence="6 11" id="KW-0862">Zinc</keyword>
<dbReference type="SMART" id="SM00532">
    <property type="entry name" value="LIGANc"/>
    <property type="match status" value="1"/>
</dbReference>
<dbReference type="Pfam" id="PF01653">
    <property type="entry name" value="DNA_ligase_aden"/>
    <property type="match status" value="1"/>
</dbReference>
<dbReference type="EC" id="6.5.1.2" evidence="11"/>
<dbReference type="Pfam" id="PF12826">
    <property type="entry name" value="HHH_2"/>
    <property type="match status" value="1"/>
</dbReference>
<evidence type="ECO:0000256" key="9">
    <source>
        <dbReference type="ARBA" id="ARBA00023204"/>
    </source>
</evidence>
<dbReference type="InterPro" id="IPR003583">
    <property type="entry name" value="Hlx-hairpin-Hlx_DNA-bd_motif"/>
</dbReference>
<feature type="binding site" evidence="11">
    <location>
        <position position="375"/>
    </location>
    <ligand>
        <name>Zn(2+)</name>
        <dbReference type="ChEBI" id="CHEBI:29105"/>
    </ligand>
</feature>
<dbReference type="Gene3D" id="1.10.287.610">
    <property type="entry name" value="Helix hairpin bin"/>
    <property type="match status" value="1"/>
</dbReference>
<organism evidence="13 14">
    <name type="scientific">Saccharothrix mutabilis subsp. mutabilis</name>
    <dbReference type="NCBI Taxonomy" id="66855"/>
    <lineage>
        <taxon>Bacteria</taxon>
        <taxon>Bacillati</taxon>
        <taxon>Actinomycetota</taxon>
        <taxon>Actinomycetes</taxon>
        <taxon>Pseudonocardiales</taxon>
        <taxon>Pseudonocardiaceae</taxon>
        <taxon>Saccharothrix</taxon>
    </lineage>
</organism>
<evidence type="ECO:0000256" key="8">
    <source>
        <dbReference type="ARBA" id="ARBA00023027"/>
    </source>
</evidence>
<comment type="function">
    <text evidence="1 11">DNA ligase that catalyzes the formation of phosphodiester linkages between 5'-phosphoryl and 3'-hydroxyl groups in double-stranded DNA using NAD as a coenzyme and as the energy source for the reaction. It is essential for DNA replication and repair of damaged DNA.</text>
</comment>
<evidence type="ECO:0000313" key="14">
    <source>
        <dbReference type="Proteomes" id="UP001500416"/>
    </source>
</evidence>
<keyword evidence="3 11" id="KW-0235">DNA replication</keyword>
<dbReference type="PIRSF" id="PIRSF001604">
    <property type="entry name" value="LigA"/>
    <property type="match status" value="1"/>
</dbReference>
<dbReference type="Gene3D" id="3.40.50.10190">
    <property type="entry name" value="BRCT domain"/>
    <property type="match status" value="1"/>
</dbReference>
<dbReference type="GO" id="GO:0016874">
    <property type="term" value="F:ligase activity"/>
    <property type="evidence" value="ECO:0007669"/>
    <property type="project" value="UniProtKB-KW"/>
</dbReference>
<dbReference type="HAMAP" id="MF_01588">
    <property type="entry name" value="DNA_ligase_A"/>
    <property type="match status" value="1"/>
</dbReference>
<evidence type="ECO:0000256" key="6">
    <source>
        <dbReference type="ARBA" id="ARBA00022833"/>
    </source>
</evidence>
<evidence type="ECO:0000259" key="12">
    <source>
        <dbReference type="PROSITE" id="PS50172"/>
    </source>
</evidence>
<feature type="domain" description="BRCT" evidence="12">
    <location>
        <begin position="557"/>
        <end position="646"/>
    </location>
</feature>
<dbReference type="NCBIfam" id="TIGR00575">
    <property type="entry name" value="dnlj"/>
    <property type="match status" value="1"/>
</dbReference>
<evidence type="ECO:0000256" key="3">
    <source>
        <dbReference type="ARBA" id="ARBA00022705"/>
    </source>
</evidence>
<dbReference type="InterPro" id="IPR041663">
    <property type="entry name" value="DisA/LigA_HHH"/>
</dbReference>
<keyword evidence="11" id="KW-0464">Manganese</keyword>
<dbReference type="InterPro" id="IPR018239">
    <property type="entry name" value="DNA_ligase_AS"/>
</dbReference>
<dbReference type="SMART" id="SM00278">
    <property type="entry name" value="HhH1"/>
    <property type="match status" value="3"/>
</dbReference>
<feature type="binding site" evidence="11">
    <location>
        <position position="395"/>
    </location>
    <ligand>
        <name>Zn(2+)</name>
        <dbReference type="ChEBI" id="CHEBI:29105"/>
    </ligand>
</feature>
<dbReference type="InterPro" id="IPR010994">
    <property type="entry name" value="RuvA_2-like"/>
</dbReference>
<sequence>MLRDAYYRGSPKVADAEYDAIEDELRELVQAHPEFAPDPNPLDQVGAPAVLHAPVRHSRPMLSLEKATKPEQVAAFFDRFPGQPVVVMPKLDGLSLAVVYEDGRLARAVTRGDGTTGDDVTVLVRALVDGVPERIDAPGRVEVRGEAVMLRSTFAAFNTAHPDRPLINPRNAAAGTLRAKDPATVAERRLRFFSFDLDAGTAATDLEQGLRTLGFAVADMRHCSDAEAAQAVIAEIEQQRNDLDYDLDGAVLRLADRDAYAAAGTRSSSPRGALAYKFAAEEKTTVLADVVWDVGKTGKIAPVAVLEPVFVGGTTVTRATLANQEVIRARGIRIGDTVLVRRAGDVIPFVAGVLDESARTGAEREIVPPVACPSCGQAVVEQGNSRELFCTNLACPAQTVRRLVHWASRAAADIEAVGPKWIERLAEAGLLEHPSDFYRLTQEQLLEFDRIGEVSAARMVESIDASRGVGLRRALIGLAIPMASEGTATRLCRAGFGSLEEVADASEEQLVAVEDIGPKVAASLHEHLTRLRPELERLRERGVSLDVREEDLPPVVASDAPLAGKTVVVTGAINDPRSGEKVPRPTFQRLCEKAGATTASSVSANTDLLITGADVGASKLTKAEKLGVAVVDQGEIWQQLIAAGIV</sequence>
<dbReference type="InterPro" id="IPR012340">
    <property type="entry name" value="NA-bd_OB-fold"/>
</dbReference>
<dbReference type="Proteomes" id="UP001500416">
    <property type="component" value="Unassembled WGS sequence"/>
</dbReference>
<dbReference type="Pfam" id="PF03120">
    <property type="entry name" value="OB_DNA_ligase"/>
    <property type="match status" value="1"/>
</dbReference>
<proteinExistence type="inferred from homology"/>
<keyword evidence="14" id="KW-1185">Reference proteome</keyword>
<dbReference type="InterPro" id="IPR001679">
    <property type="entry name" value="DNA_ligase"/>
</dbReference>
<dbReference type="InterPro" id="IPR036420">
    <property type="entry name" value="BRCT_dom_sf"/>
</dbReference>
<protein>
    <recommendedName>
        <fullName evidence="11">DNA ligase</fullName>
        <ecNumber evidence="11">6.5.1.2</ecNumber>
    </recommendedName>
    <alternativeName>
        <fullName evidence="11">Polydeoxyribonucleotide synthase [NAD(+)]</fullName>
    </alternativeName>
</protein>
<feature type="binding site" evidence="11">
    <location>
        <position position="277"/>
    </location>
    <ligand>
        <name>NAD(+)</name>
        <dbReference type="ChEBI" id="CHEBI:57540"/>
    </ligand>
</feature>
<name>A0ABP3E5F3_9PSEU</name>
<comment type="cofactor">
    <cofactor evidence="11">
        <name>Mg(2+)</name>
        <dbReference type="ChEBI" id="CHEBI:18420"/>
    </cofactor>
    <cofactor evidence="11">
        <name>Mn(2+)</name>
        <dbReference type="ChEBI" id="CHEBI:29035"/>
    </cofactor>
</comment>
<dbReference type="Pfam" id="PF00533">
    <property type="entry name" value="BRCT"/>
    <property type="match status" value="1"/>
</dbReference>
<dbReference type="Pfam" id="PF14520">
    <property type="entry name" value="HHH_5"/>
    <property type="match status" value="1"/>
</dbReference>
<dbReference type="SMART" id="SM00292">
    <property type="entry name" value="BRCT"/>
    <property type="match status" value="1"/>
</dbReference>
<evidence type="ECO:0000256" key="1">
    <source>
        <dbReference type="ARBA" id="ARBA00004067"/>
    </source>
</evidence>
<dbReference type="InterPro" id="IPR001357">
    <property type="entry name" value="BRCT_dom"/>
</dbReference>
<comment type="similarity">
    <text evidence="11">Belongs to the NAD-dependent DNA ligase family. LigA subfamily.</text>
</comment>
<feature type="binding site" evidence="11">
    <location>
        <begin position="15"/>
        <end position="19"/>
    </location>
    <ligand>
        <name>NAD(+)</name>
        <dbReference type="ChEBI" id="CHEBI:57540"/>
    </ligand>
</feature>
<keyword evidence="7 11" id="KW-0460">Magnesium</keyword>
<feature type="binding site" evidence="11">
    <location>
        <position position="146"/>
    </location>
    <ligand>
        <name>NAD(+)</name>
        <dbReference type="ChEBI" id="CHEBI:57540"/>
    </ligand>
</feature>
<dbReference type="PROSITE" id="PS50172">
    <property type="entry name" value="BRCT"/>
    <property type="match status" value="1"/>
</dbReference>
<dbReference type="InterPro" id="IPR013839">
    <property type="entry name" value="DNAligase_adenylation"/>
</dbReference>
<gene>
    <name evidence="13" type="primary">ligA_2</name>
    <name evidence="11" type="synonym">ligA</name>
    <name evidence="13" type="ORF">GCM10010492_57490</name>
</gene>
<evidence type="ECO:0000256" key="4">
    <source>
        <dbReference type="ARBA" id="ARBA00022723"/>
    </source>
</evidence>
<dbReference type="SUPFAM" id="SSF56091">
    <property type="entry name" value="DNA ligase/mRNA capping enzyme, catalytic domain"/>
    <property type="match status" value="1"/>
</dbReference>
<keyword evidence="4 11" id="KW-0479">Metal-binding</keyword>